<dbReference type="InterPro" id="IPR050514">
    <property type="entry name" value="WAP_four-disulfide_core"/>
</dbReference>
<keyword evidence="5" id="KW-1015">Disulfide bond</keyword>
<dbReference type="GO" id="GO:0005615">
    <property type="term" value="C:extracellular space"/>
    <property type="evidence" value="ECO:0007669"/>
    <property type="project" value="TreeGrafter"/>
</dbReference>
<dbReference type="Gene3D" id="4.10.75.10">
    <property type="entry name" value="Elafin-like"/>
    <property type="match status" value="1"/>
</dbReference>
<evidence type="ECO:0000313" key="9">
    <source>
        <dbReference type="Proteomes" id="UP000694404"/>
    </source>
</evidence>
<evidence type="ECO:0000256" key="2">
    <source>
        <dbReference type="ARBA" id="ARBA00022525"/>
    </source>
</evidence>
<feature type="chain" id="PRO_5034343484" description="WAP domain-containing protein" evidence="6">
    <location>
        <begin position="31"/>
        <end position="127"/>
    </location>
</feature>
<dbReference type="GeneTree" id="ENSGT01140000286418"/>
<dbReference type="PRINTS" id="PR00003">
    <property type="entry name" value="4DISULPHCORE"/>
</dbReference>
<protein>
    <recommendedName>
        <fullName evidence="7">WAP domain-containing protein</fullName>
    </recommendedName>
</protein>
<evidence type="ECO:0000259" key="7">
    <source>
        <dbReference type="PROSITE" id="PS51390"/>
    </source>
</evidence>
<dbReference type="Ensembl" id="ENSCABT00000007433.1">
    <property type="protein sequence ID" value="ENSCABP00000006802.1"/>
    <property type="gene ID" value="ENSCABG00000005149.1"/>
</dbReference>
<dbReference type="PANTHER" id="PTHR19441">
    <property type="entry name" value="WHEY ACDIC PROTEIN WAP"/>
    <property type="match status" value="1"/>
</dbReference>
<keyword evidence="9" id="KW-1185">Reference proteome</keyword>
<evidence type="ECO:0000256" key="6">
    <source>
        <dbReference type="SAM" id="SignalP"/>
    </source>
</evidence>
<evidence type="ECO:0000313" key="8">
    <source>
        <dbReference type="Ensembl" id="ENSCABP00000006802.1"/>
    </source>
</evidence>
<evidence type="ECO:0000256" key="3">
    <source>
        <dbReference type="ARBA" id="ARBA00022729"/>
    </source>
</evidence>
<evidence type="ECO:0000256" key="5">
    <source>
        <dbReference type="ARBA" id="ARBA00023157"/>
    </source>
</evidence>
<dbReference type="PROSITE" id="PS51390">
    <property type="entry name" value="WAP"/>
    <property type="match status" value="1"/>
</dbReference>
<reference evidence="8" key="1">
    <citation type="submission" date="2025-08" db="UniProtKB">
        <authorList>
            <consortium name="Ensembl"/>
        </authorList>
    </citation>
    <scope>IDENTIFICATION</scope>
</reference>
<dbReference type="SUPFAM" id="SSF57256">
    <property type="entry name" value="Elafin-like"/>
    <property type="match status" value="1"/>
</dbReference>
<dbReference type="InterPro" id="IPR008197">
    <property type="entry name" value="WAP_dom"/>
</dbReference>
<accession>A0A8C0GMQ1</accession>
<dbReference type="InterPro" id="IPR036645">
    <property type="entry name" value="Elafin-like_sf"/>
</dbReference>
<proteinExistence type="predicted"/>
<keyword evidence="3 6" id="KW-0732">Signal</keyword>
<dbReference type="PANTHER" id="PTHR19441:SF34">
    <property type="entry name" value="WAP FOUR-DISULFIDE CORE DOMAIN PROTEIN 2"/>
    <property type="match status" value="1"/>
</dbReference>
<dbReference type="SMART" id="SM00217">
    <property type="entry name" value="WAP"/>
    <property type="match status" value="1"/>
</dbReference>
<sequence length="127" mass="13070">APNSTMVKSSSIVLLVGLLALWAELPSASGQNITKKEGVCPDTVVEAANCTEECQADSDCEENLKCCQTGCGWSCQIPNGNIEGSDYAPLLGTGEATPGVLCPVLVPALQKGCGQIGKSQVEGNKND</sequence>
<evidence type="ECO:0000256" key="4">
    <source>
        <dbReference type="ARBA" id="ARBA00022737"/>
    </source>
</evidence>
<keyword evidence="4" id="KW-0677">Repeat</keyword>
<reference evidence="8" key="2">
    <citation type="submission" date="2025-09" db="UniProtKB">
        <authorList>
            <consortium name="Ensembl"/>
        </authorList>
    </citation>
    <scope>IDENTIFICATION</scope>
</reference>
<organism evidence="8 9">
    <name type="scientific">Chelonoidis abingdonii</name>
    <name type="common">Abingdon island giant tortoise</name>
    <name type="synonym">Testudo abingdonii</name>
    <dbReference type="NCBI Taxonomy" id="106734"/>
    <lineage>
        <taxon>Eukaryota</taxon>
        <taxon>Metazoa</taxon>
        <taxon>Chordata</taxon>
        <taxon>Craniata</taxon>
        <taxon>Vertebrata</taxon>
        <taxon>Euteleostomi</taxon>
        <taxon>Archelosauria</taxon>
        <taxon>Testudinata</taxon>
        <taxon>Testudines</taxon>
        <taxon>Cryptodira</taxon>
        <taxon>Durocryptodira</taxon>
        <taxon>Testudinoidea</taxon>
        <taxon>Testudinidae</taxon>
        <taxon>Chelonoidis</taxon>
    </lineage>
</organism>
<evidence type="ECO:0000256" key="1">
    <source>
        <dbReference type="ARBA" id="ARBA00004613"/>
    </source>
</evidence>
<keyword evidence="2" id="KW-0964">Secreted</keyword>
<name>A0A8C0GMQ1_CHEAB</name>
<dbReference type="Proteomes" id="UP000694404">
    <property type="component" value="Unplaced"/>
</dbReference>
<dbReference type="GO" id="GO:0004867">
    <property type="term" value="F:serine-type endopeptidase inhibitor activity"/>
    <property type="evidence" value="ECO:0007669"/>
    <property type="project" value="TreeGrafter"/>
</dbReference>
<dbReference type="AlphaFoldDB" id="A0A8C0GMQ1"/>
<comment type="subcellular location">
    <subcellularLocation>
        <location evidence="1">Secreted</location>
    </subcellularLocation>
</comment>
<dbReference type="FunFam" id="4.10.75.10:FF:000001">
    <property type="entry name" value="Anosmin 1"/>
    <property type="match status" value="1"/>
</dbReference>
<dbReference type="Pfam" id="PF00095">
    <property type="entry name" value="WAP"/>
    <property type="match status" value="1"/>
</dbReference>
<dbReference type="GO" id="GO:0045087">
    <property type="term" value="P:innate immune response"/>
    <property type="evidence" value="ECO:0007669"/>
    <property type="project" value="TreeGrafter"/>
</dbReference>
<dbReference type="GO" id="GO:0019731">
    <property type="term" value="P:antibacterial humoral response"/>
    <property type="evidence" value="ECO:0007669"/>
    <property type="project" value="TreeGrafter"/>
</dbReference>
<feature type="domain" description="WAP" evidence="7">
    <location>
        <begin position="33"/>
        <end position="79"/>
    </location>
</feature>
<feature type="signal peptide" evidence="6">
    <location>
        <begin position="1"/>
        <end position="30"/>
    </location>
</feature>